<sequence>MEMKVTSKWLGQRHFQADGPSGNTIYMDARKEEGGTGQGNRPMELLLMGVVGCTGIDIAMILERMRVPLEGLEIEAVGERREEYPQAFTRIHLTYHMTGEVPAAKAWRAIRLSEEKYCSAIATVRAEVIPHLVLNGSDIPPLDVIGQADGQPD</sequence>
<dbReference type="EMBL" id="SORF01000004">
    <property type="protein sequence ID" value="TDY49538.1"/>
    <property type="molecule type" value="Genomic_DNA"/>
</dbReference>
<dbReference type="InterPro" id="IPR036102">
    <property type="entry name" value="OsmC/Ohrsf"/>
</dbReference>
<dbReference type="OrthoDB" id="9804010at2"/>
<proteinExistence type="predicted"/>
<keyword evidence="2" id="KW-1185">Reference proteome</keyword>
<gene>
    <name evidence="1" type="ORF">C7445_10449</name>
</gene>
<protein>
    <submittedName>
        <fullName evidence="1">Putative redox protein</fullName>
    </submittedName>
</protein>
<comment type="caution">
    <text evidence="1">The sequence shown here is derived from an EMBL/GenBank/DDBJ whole genome shotgun (WGS) entry which is preliminary data.</text>
</comment>
<dbReference type="Proteomes" id="UP000294581">
    <property type="component" value="Unassembled WGS sequence"/>
</dbReference>
<dbReference type="RefSeq" id="WP_134158991.1">
    <property type="nucleotide sequence ID" value="NZ_BSUS01000001.1"/>
</dbReference>
<reference evidence="1 2" key="1">
    <citation type="submission" date="2019-03" db="EMBL/GenBank/DDBJ databases">
        <title>Genomic Encyclopedia of Type Strains, Phase IV (KMG-IV): sequencing the most valuable type-strain genomes for metagenomic binning, comparative biology and taxonomic classification.</title>
        <authorList>
            <person name="Goeker M."/>
        </authorList>
    </citation>
    <scope>NUCLEOTIDE SEQUENCE [LARGE SCALE GENOMIC DNA]</scope>
    <source>
        <strain evidence="1 2">DSM 17974</strain>
    </source>
</reference>
<evidence type="ECO:0000313" key="2">
    <source>
        <dbReference type="Proteomes" id="UP000294581"/>
    </source>
</evidence>
<dbReference type="PANTHER" id="PTHR34352">
    <property type="entry name" value="PROTEIN YHFA"/>
    <property type="match status" value="1"/>
</dbReference>
<dbReference type="Gene3D" id="3.30.300.20">
    <property type="match status" value="1"/>
</dbReference>
<dbReference type="InterPro" id="IPR015946">
    <property type="entry name" value="KH_dom-like_a/b"/>
</dbReference>
<dbReference type="AlphaFoldDB" id="A0A4R8LQ46"/>
<name>A0A4R8LQ46_9BACL</name>
<organism evidence="1 2">
    <name type="scientific">Alicyclobacillus sacchari</name>
    <dbReference type="NCBI Taxonomy" id="392010"/>
    <lineage>
        <taxon>Bacteria</taxon>
        <taxon>Bacillati</taxon>
        <taxon>Bacillota</taxon>
        <taxon>Bacilli</taxon>
        <taxon>Bacillales</taxon>
        <taxon>Alicyclobacillaceae</taxon>
        <taxon>Alicyclobacillus</taxon>
    </lineage>
</organism>
<accession>A0A4R8LQ46</accession>
<dbReference type="Pfam" id="PF02566">
    <property type="entry name" value="OsmC"/>
    <property type="match status" value="1"/>
</dbReference>
<dbReference type="SUPFAM" id="SSF82784">
    <property type="entry name" value="OsmC-like"/>
    <property type="match status" value="1"/>
</dbReference>
<dbReference type="InterPro" id="IPR003718">
    <property type="entry name" value="OsmC/Ohr_fam"/>
</dbReference>
<dbReference type="PANTHER" id="PTHR34352:SF1">
    <property type="entry name" value="PROTEIN YHFA"/>
    <property type="match status" value="1"/>
</dbReference>
<evidence type="ECO:0000313" key="1">
    <source>
        <dbReference type="EMBL" id="TDY49538.1"/>
    </source>
</evidence>